<dbReference type="STRING" id="29170.A0A368GGP6"/>
<proteinExistence type="predicted"/>
<evidence type="ECO:0000313" key="8">
    <source>
        <dbReference type="Proteomes" id="UP000252519"/>
    </source>
</evidence>
<protein>
    <submittedName>
        <fullName evidence="7">Uncharacterized protein</fullName>
    </submittedName>
</protein>
<dbReference type="GO" id="GO:0034511">
    <property type="term" value="F:U3 snoRNA binding"/>
    <property type="evidence" value="ECO:0007669"/>
    <property type="project" value="InterPro"/>
</dbReference>
<feature type="repeat" description="WD" evidence="5">
    <location>
        <begin position="1"/>
        <end position="22"/>
    </location>
</feature>
<dbReference type="PANTHER" id="PTHR19865:SF0">
    <property type="entry name" value="U3 SMALL NUCLEOLAR RNA-INTERACTING PROTEIN 2"/>
    <property type="match status" value="1"/>
</dbReference>
<feature type="compositionally biased region" description="Basic and acidic residues" evidence="6">
    <location>
        <begin position="86"/>
        <end position="98"/>
    </location>
</feature>
<organism evidence="7 8">
    <name type="scientific">Ancylostoma caninum</name>
    <name type="common">Dog hookworm</name>
    <dbReference type="NCBI Taxonomy" id="29170"/>
    <lineage>
        <taxon>Eukaryota</taxon>
        <taxon>Metazoa</taxon>
        <taxon>Ecdysozoa</taxon>
        <taxon>Nematoda</taxon>
        <taxon>Chromadorea</taxon>
        <taxon>Rhabditida</taxon>
        <taxon>Rhabditina</taxon>
        <taxon>Rhabditomorpha</taxon>
        <taxon>Strongyloidea</taxon>
        <taxon>Ancylostomatidae</taxon>
        <taxon>Ancylostomatinae</taxon>
        <taxon>Ancylostoma</taxon>
    </lineage>
</organism>
<evidence type="ECO:0000256" key="3">
    <source>
        <dbReference type="ARBA" id="ARBA00022737"/>
    </source>
</evidence>
<comment type="caution">
    <text evidence="7">The sequence shown here is derived from an EMBL/GenBank/DDBJ whole genome shotgun (WGS) entry which is preliminary data.</text>
</comment>
<evidence type="ECO:0000313" key="7">
    <source>
        <dbReference type="EMBL" id="RCN43551.1"/>
    </source>
</evidence>
<dbReference type="InterPro" id="IPR015943">
    <property type="entry name" value="WD40/YVTN_repeat-like_dom_sf"/>
</dbReference>
<keyword evidence="8" id="KW-1185">Reference proteome</keyword>
<evidence type="ECO:0000256" key="5">
    <source>
        <dbReference type="PROSITE-ProRule" id="PRU00221"/>
    </source>
</evidence>
<dbReference type="SUPFAM" id="SSF50960">
    <property type="entry name" value="TolB, C-terminal domain"/>
    <property type="match status" value="1"/>
</dbReference>
<keyword evidence="4" id="KW-0539">Nucleus</keyword>
<dbReference type="GO" id="GO:0032040">
    <property type="term" value="C:small-subunit processome"/>
    <property type="evidence" value="ECO:0007669"/>
    <property type="project" value="TreeGrafter"/>
</dbReference>
<sequence length="112" mass="12595">MCPRDDLAATGSDDGELKLWKIAADFKSISLVFTYEVTGFINDVRFSVDGSLIAIAAGQEHREGRWWVEKEARNQVIVLPVHYGDDKKDEESRIRNGDESTANMSDSDDEQD</sequence>
<evidence type="ECO:0000256" key="2">
    <source>
        <dbReference type="ARBA" id="ARBA00022574"/>
    </source>
</evidence>
<dbReference type="InterPro" id="IPR001680">
    <property type="entry name" value="WD40_rpt"/>
</dbReference>
<dbReference type="EMBL" id="JOJR01000153">
    <property type="protein sequence ID" value="RCN43551.1"/>
    <property type="molecule type" value="Genomic_DNA"/>
</dbReference>
<evidence type="ECO:0000256" key="1">
    <source>
        <dbReference type="ARBA" id="ARBA00004123"/>
    </source>
</evidence>
<evidence type="ECO:0000256" key="6">
    <source>
        <dbReference type="SAM" id="MobiDB-lite"/>
    </source>
</evidence>
<reference evidence="7 8" key="1">
    <citation type="submission" date="2014-10" db="EMBL/GenBank/DDBJ databases">
        <title>Draft genome of the hookworm Ancylostoma caninum.</title>
        <authorList>
            <person name="Mitreva M."/>
        </authorList>
    </citation>
    <scope>NUCLEOTIDE SEQUENCE [LARGE SCALE GENOMIC DNA]</scope>
    <source>
        <strain evidence="7 8">Baltimore</strain>
    </source>
</reference>
<dbReference type="Proteomes" id="UP000252519">
    <property type="component" value="Unassembled WGS sequence"/>
</dbReference>
<dbReference type="InterPro" id="IPR039241">
    <property type="entry name" value="Rrp9-like"/>
</dbReference>
<dbReference type="PANTHER" id="PTHR19865">
    <property type="entry name" value="U3 SMALL NUCLEOLAR RNA INTERACTING PROTEIN 2"/>
    <property type="match status" value="1"/>
</dbReference>
<feature type="region of interest" description="Disordered" evidence="6">
    <location>
        <begin position="86"/>
        <end position="112"/>
    </location>
</feature>
<comment type="subcellular location">
    <subcellularLocation>
        <location evidence="1">Nucleus</location>
    </subcellularLocation>
</comment>
<dbReference type="PROSITE" id="PS50082">
    <property type="entry name" value="WD_REPEATS_2"/>
    <property type="match status" value="1"/>
</dbReference>
<dbReference type="AlphaFoldDB" id="A0A368GGP6"/>
<dbReference type="OrthoDB" id="189968at2759"/>
<name>A0A368GGP6_ANCCA</name>
<keyword evidence="2 5" id="KW-0853">WD repeat</keyword>
<accession>A0A368GGP6</accession>
<keyword evidence="3" id="KW-0677">Repeat</keyword>
<gene>
    <name evidence="7" type="ORF">ANCCAN_10450</name>
</gene>
<evidence type="ECO:0000256" key="4">
    <source>
        <dbReference type="ARBA" id="ARBA00023242"/>
    </source>
</evidence>
<dbReference type="Gene3D" id="2.130.10.10">
    <property type="entry name" value="YVTN repeat-like/Quinoprotein amine dehydrogenase"/>
    <property type="match status" value="1"/>
</dbReference>